<proteinExistence type="predicted"/>
<reference evidence="1" key="1">
    <citation type="submission" date="2016-01" db="EMBL/GenBank/DDBJ databases">
        <authorList>
            <person name="Peeters C."/>
        </authorList>
    </citation>
    <scope>NUCLEOTIDE SEQUENCE [LARGE SCALE GENOMIC DNA]</scope>
    <source>
        <strain evidence="1">LMG 22937</strain>
    </source>
</reference>
<evidence type="ECO:0000313" key="2">
    <source>
        <dbReference type="Proteomes" id="UP000054925"/>
    </source>
</evidence>
<sequence length="88" mass="10211">MEITFDPAKDASNRHKHGVSLADAARIDPDSLRYWVDERIDYETRYRGQGLIGDRLYSVAFTIRDGVMRVISLRKANAREVRDYAQHD</sequence>
<dbReference type="RefSeq" id="WP_087660685.1">
    <property type="nucleotide sequence ID" value="NZ_FCOL02000270.1"/>
</dbReference>
<accession>A0A158L081</accession>
<keyword evidence="2" id="KW-1185">Reference proteome</keyword>
<evidence type="ECO:0008006" key="3">
    <source>
        <dbReference type="Google" id="ProtNLM"/>
    </source>
</evidence>
<dbReference type="InterPro" id="IPR038573">
    <property type="entry name" value="BrnT_sf"/>
</dbReference>
<gene>
    <name evidence="1" type="ORF">AWB67_07277</name>
</gene>
<dbReference type="EMBL" id="FCOL02000270">
    <property type="protein sequence ID" value="SAL86772.1"/>
    <property type="molecule type" value="Genomic_DNA"/>
</dbReference>
<evidence type="ECO:0000313" key="1">
    <source>
        <dbReference type="EMBL" id="SAL86772.1"/>
    </source>
</evidence>
<dbReference type="AlphaFoldDB" id="A0A158L081"/>
<comment type="caution">
    <text evidence="1">The sequence shown here is derived from an EMBL/GenBank/DDBJ whole genome shotgun (WGS) entry which is preliminary data.</text>
</comment>
<dbReference type="Gene3D" id="3.10.450.530">
    <property type="entry name" value="Ribonuclease toxin, BrnT, of type II toxin-antitoxin system"/>
    <property type="match status" value="1"/>
</dbReference>
<dbReference type="OrthoDB" id="9798158at2"/>
<name>A0A158L081_9BURK</name>
<organism evidence="1 2">
    <name type="scientific">Caballeronia terrestris</name>
    <dbReference type="NCBI Taxonomy" id="1226301"/>
    <lineage>
        <taxon>Bacteria</taxon>
        <taxon>Pseudomonadati</taxon>
        <taxon>Pseudomonadota</taxon>
        <taxon>Betaproteobacteria</taxon>
        <taxon>Burkholderiales</taxon>
        <taxon>Burkholderiaceae</taxon>
        <taxon>Caballeronia</taxon>
    </lineage>
</organism>
<dbReference type="InterPro" id="IPR007460">
    <property type="entry name" value="BrnT_toxin"/>
</dbReference>
<dbReference type="Pfam" id="PF04365">
    <property type="entry name" value="BrnT_toxin"/>
    <property type="match status" value="1"/>
</dbReference>
<dbReference type="Proteomes" id="UP000054925">
    <property type="component" value="Unassembled WGS sequence"/>
</dbReference>
<protein>
    <recommendedName>
        <fullName evidence="3">BrnT family toxin</fullName>
    </recommendedName>
</protein>